<name>A0A0B6YY94_9EUPU</name>
<gene>
    <name evidence="2" type="primary">ORF41611</name>
</gene>
<dbReference type="EMBL" id="HACG01014343">
    <property type="protein sequence ID" value="CEK61208.1"/>
    <property type="molecule type" value="Transcribed_RNA"/>
</dbReference>
<dbReference type="AlphaFoldDB" id="A0A0B6YY94"/>
<organism evidence="2">
    <name type="scientific">Arion vulgaris</name>
    <dbReference type="NCBI Taxonomy" id="1028688"/>
    <lineage>
        <taxon>Eukaryota</taxon>
        <taxon>Metazoa</taxon>
        <taxon>Spiralia</taxon>
        <taxon>Lophotrochozoa</taxon>
        <taxon>Mollusca</taxon>
        <taxon>Gastropoda</taxon>
        <taxon>Heterobranchia</taxon>
        <taxon>Euthyneura</taxon>
        <taxon>Panpulmonata</taxon>
        <taxon>Eupulmonata</taxon>
        <taxon>Stylommatophora</taxon>
        <taxon>Helicina</taxon>
        <taxon>Arionoidea</taxon>
        <taxon>Arionidae</taxon>
        <taxon>Arion</taxon>
    </lineage>
</organism>
<feature type="non-terminal residue" evidence="2">
    <location>
        <position position="88"/>
    </location>
</feature>
<evidence type="ECO:0000313" key="2">
    <source>
        <dbReference type="EMBL" id="CEK61208.1"/>
    </source>
</evidence>
<feature type="region of interest" description="Disordered" evidence="1">
    <location>
        <begin position="25"/>
        <end position="51"/>
    </location>
</feature>
<accession>A0A0B6YY94</accession>
<evidence type="ECO:0000256" key="1">
    <source>
        <dbReference type="SAM" id="MobiDB-lite"/>
    </source>
</evidence>
<sequence length="88" mass="9418">QNLGRSLRSESPAVSIATEQLEARVEMPAAEVSPDRQLSPSDVKPPITYGQKTLQTDGSFAVGNQIWGPARMVQLTKEPGKSLGISIV</sequence>
<proteinExistence type="predicted"/>
<reference evidence="2" key="1">
    <citation type="submission" date="2014-12" db="EMBL/GenBank/DDBJ databases">
        <title>Insight into the proteome of Arion vulgaris.</title>
        <authorList>
            <person name="Aradska J."/>
            <person name="Bulat T."/>
            <person name="Smidak R."/>
            <person name="Sarate P."/>
            <person name="Gangsoo J."/>
            <person name="Sialana F."/>
            <person name="Bilban M."/>
            <person name="Lubec G."/>
        </authorList>
    </citation>
    <scope>NUCLEOTIDE SEQUENCE</scope>
    <source>
        <tissue evidence="2">Skin</tissue>
    </source>
</reference>
<feature type="non-terminal residue" evidence="2">
    <location>
        <position position="1"/>
    </location>
</feature>
<protein>
    <submittedName>
        <fullName evidence="2">Uncharacterized protein</fullName>
    </submittedName>
</protein>